<dbReference type="EMBL" id="SRLO01000300">
    <property type="protein sequence ID" value="TNN62151.1"/>
    <property type="molecule type" value="Genomic_DNA"/>
</dbReference>
<accession>A0A4Z2H970</accession>
<keyword evidence="2" id="KW-1185">Reference proteome</keyword>
<organism evidence="1 2">
    <name type="scientific">Liparis tanakae</name>
    <name type="common">Tanaka's snailfish</name>
    <dbReference type="NCBI Taxonomy" id="230148"/>
    <lineage>
        <taxon>Eukaryota</taxon>
        <taxon>Metazoa</taxon>
        <taxon>Chordata</taxon>
        <taxon>Craniata</taxon>
        <taxon>Vertebrata</taxon>
        <taxon>Euteleostomi</taxon>
        <taxon>Actinopterygii</taxon>
        <taxon>Neopterygii</taxon>
        <taxon>Teleostei</taxon>
        <taxon>Neoteleostei</taxon>
        <taxon>Acanthomorphata</taxon>
        <taxon>Eupercaria</taxon>
        <taxon>Perciformes</taxon>
        <taxon>Cottioidei</taxon>
        <taxon>Cottales</taxon>
        <taxon>Liparidae</taxon>
        <taxon>Liparis</taxon>
    </lineage>
</organism>
<reference evidence="1 2" key="1">
    <citation type="submission" date="2019-03" db="EMBL/GenBank/DDBJ databases">
        <title>First draft genome of Liparis tanakae, snailfish: a comprehensive survey of snailfish specific genes.</title>
        <authorList>
            <person name="Kim W."/>
            <person name="Song I."/>
            <person name="Jeong J.-H."/>
            <person name="Kim D."/>
            <person name="Kim S."/>
            <person name="Ryu S."/>
            <person name="Song J.Y."/>
            <person name="Lee S.K."/>
        </authorList>
    </citation>
    <scope>NUCLEOTIDE SEQUENCE [LARGE SCALE GENOMIC DNA]</scope>
    <source>
        <tissue evidence="1">Muscle</tissue>
    </source>
</reference>
<proteinExistence type="predicted"/>
<sequence>MVQIELLILRLKDDPEDVPLGAGRPEILRHEGVNRRCSRYERSRPYCVTSRLQRRRAVTEGAKDERRVIGPVTRSPCPLRHVCNQQVHVLRSAGCERGATQVLVELGLQLAQLLLSLPHVFLQLQARLSGIVVASRQSSPVAHLVA</sequence>
<name>A0A4Z2H970_9TELE</name>
<comment type="caution">
    <text evidence="1">The sequence shown here is derived from an EMBL/GenBank/DDBJ whole genome shotgun (WGS) entry which is preliminary data.</text>
</comment>
<protein>
    <submittedName>
        <fullName evidence="1">Uncharacterized protein</fullName>
    </submittedName>
</protein>
<dbReference type="AlphaFoldDB" id="A0A4Z2H970"/>
<dbReference type="Proteomes" id="UP000314294">
    <property type="component" value="Unassembled WGS sequence"/>
</dbReference>
<evidence type="ECO:0000313" key="1">
    <source>
        <dbReference type="EMBL" id="TNN62151.1"/>
    </source>
</evidence>
<gene>
    <name evidence="1" type="ORF">EYF80_027641</name>
</gene>
<evidence type="ECO:0000313" key="2">
    <source>
        <dbReference type="Proteomes" id="UP000314294"/>
    </source>
</evidence>